<gene>
    <name evidence="2" type="ORF">CFOL_v3_27236</name>
</gene>
<evidence type="ECO:0000256" key="1">
    <source>
        <dbReference type="SAM" id="MobiDB-lite"/>
    </source>
</evidence>
<evidence type="ECO:0000313" key="3">
    <source>
        <dbReference type="Proteomes" id="UP000187406"/>
    </source>
</evidence>
<accession>A0A1Q3CUI4</accession>
<sequence length="132" mass="14801">MASAVPLTLLFFISLFYYSPNVILAAIIIAGVISKGCWRKDHCRILISLGVAKDKSIISSLSKEKKSRHHHRLTTTPPTISFLHQRQLMVSLSSTHSWPRHSKPNSPSRQAVSLYTTSKIQTHGSPTKLRQQ</sequence>
<name>A0A1Q3CUI4_CEPFO</name>
<feature type="region of interest" description="Disordered" evidence="1">
    <location>
        <begin position="94"/>
        <end position="132"/>
    </location>
</feature>
<dbReference type="InParanoid" id="A0A1Q3CUI4"/>
<dbReference type="Proteomes" id="UP000187406">
    <property type="component" value="Unassembled WGS sequence"/>
</dbReference>
<feature type="compositionally biased region" description="Polar residues" evidence="1">
    <location>
        <begin position="104"/>
        <end position="132"/>
    </location>
</feature>
<proteinExistence type="predicted"/>
<dbReference type="AlphaFoldDB" id="A0A1Q3CUI4"/>
<evidence type="ECO:0000313" key="2">
    <source>
        <dbReference type="EMBL" id="GAV83791.1"/>
    </source>
</evidence>
<comment type="caution">
    <text evidence="2">The sequence shown here is derived from an EMBL/GenBank/DDBJ whole genome shotgun (WGS) entry which is preliminary data.</text>
</comment>
<protein>
    <submittedName>
        <fullName evidence="2">Uncharacterized protein</fullName>
    </submittedName>
</protein>
<dbReference type="EMBL" id="BDDD01003011">
    <property type="protein sequence ID" value="GAV83791.1"/>
    <property type="molecule type" value="Genomic_DNA"/>
</dbReference>
<reference evidence="3" key="1">
    <citation type="submission" date="2016-04" db="EMBL/GenBank/DDBJ databases">
        <title>Cephalotus genome sequencing.</title>
        <authorList>
            <person name="Fukushima K."/>
            <person name="Hasebe M."/>
            <person name="Fang X."/>
        </authorList>
    </citation>
    <scope>NUCLEOTIDE SEQUENCE [LARGE SCALE GENOMIC DNA]</scope>
    <source>
        <strain evidence="3">cv. St1</strain>
    </source>
</reference>
<organism evidence="2 3">
    <name type="scientific">Cephalotus follicularis</name>
    <name type="common">Albany pitcher plant</name>
    <dbReference type="NCBI Taxonomy" id="3775"/>
    <lineage>
        <taxon>Eukaryota</taxon>
        <taxon>Viridiplantae</taxon>
        <taxon>Streptophyta</taxon>
        <taxon>Embryophyta</taxon>
        <taxon>Tracheophyta</taxon>
        <taxon>Spermatophyta</taxon>
        <taxon>Magnoliopsida</taxon>
        <taxon>eudicotyledons</taxon>
        <taxon>Gunneridae</taxon>
        <taxon>Pentapetalae</taxon>
        <taxon>rosids</taxon>
        <taxon>fabids</taxon>
        <taxon>Oxalidales</taxon>
        <taxon>Cephalotaceae</taxon>
        <taxon>Cephalotus</taxon>
    </lineage>
</organism>
<keyword evidence="3" id="KW-1185">Reference proteome</keyword>